<gene>
    <name evidence="1" type="ORF">SAMN06265376_107126</name>
</gene>
<evidence type="ECO:0008006" key="3">
    <source>
        <dbReference type="Google" id="ProtNLM"/>
    </source>
</evidence>
<dbReference type="EMBL" id="FZNY01000007">
    <property type="protein sequence ID" value="SNS15148.1"/>
    <property type="molecule type" value="Genomic_DNA"/>
</dbReference>
<reference evidence="1 2" key="1">
    <citation type="submission" date="2017-06" db="EMBL/GenBank/DDBJ databases">
        <authorList>
            <person name="Kim H.J."/>
            <person name="Triplett B.A."/>
        </authorList>
    </citation>
    <scope>NUCLEOTIDE SEQUENCE [LARGE SCALE GENOMIC DNA]</scope>
    <source>
        <strain evidence="1 2">DSM 25597</strain>
    </source>
</reference>
<accession>A0A239C662</accession>
<keyword evidence="2" id="KW-1185">Reference proteome</keyword>
<organism evidence="1 2">
    <name type="scientific">Dokdonia pacifica</name>
    <dbReference type="NCBI Taxonomy" id="1627892"/>
    <lineage>
        <taxon>Bacteria</taxon>
        <taxon>Pseudomonadati</taxon>
        <taxon>Bacteroidota</taxon>
        <taxon>Flavobacteriia</taxon>
        <taxon>Flavobacteriales</taxon>
        <taxon>Flavobacteriaceae</taxon>
        <taxon>Dokdonia</taxon>
    </lineage>
</organism>
<evidence type="ECO:0000313" key="2">
    <source>
        <dbReference type="Proteomes" id="UP000198379"/>
    </source>
</evidence>
<dbReference type="AlphaFoldDB" id="A0A239C662"/>
<dbReference type="Proteomes" id="UP000198379">
    <property type="component" value="Unassembled WGS sequence"/>
</dbReference>
<protein>
    <recommendedName>
        <fullName evidence="3">BetR domain-containing protein</fullName>
    </recommendedName>
</protein>
<sequence length="332" mass="38414">MQQTFIQHLKNQLPEDRSIIDEIADILNINYDAAYRRVNNKTNLSLEEAVILAKHFKISLNKLFEVGSQQTLIAEKSPKIVNTAGLEGYFKASLQNLAPLTKMKSASITYSAKDIPLFYTLTDSFLTRYKIYVWLKFLNEDGSMAKTTFEDFIKHIPTSLLESAFALGETYNYISITEFWNDNTINGTLQQILYYFETGLLSKELALNICKDLSYIVDHVERQTINQTIINSKNNAAYKLYKSDLLTMSNTIMVKTNHQKVFFTPFTVLTYFKIQHGQTCEEMDRFFQKQMLNSKLLVNAGERDRSLFFNKMHQKIKSVIERINADNDSIVF</sequence>
<dbReference type="RefSeq" id="WP_089373127.1">
    <property type="nucleotide sequence ID" value="NZ_BMEP01000004.1"/>
</dbReference>
<evidence type="ECO:0000313" key="1">
    <source>
        <dbReference type="EMBL" id="SNS15148.1"/>
    </source>
</evidence>
<name>A0A239C662_9FLAO</name>
<proteinExistence type="predicted"/>
<dbReference type="OrthoDB" id="1098026at2"/>